<evidence type="ECO:0000313" key="1">
    <source>
        <dbReference type="EMBL" id="KII60818.1"/>
    </source>
</evidence>
<comment type="caution">
    <text evidence="1">The sequence shown here is derived from an EMBL/GenBank/DDBJ whole genome shotgun (WGS) entry which is preliminary data.</text>
</comment>
<evidence type="ECO:0000313" key="2">
    <source>
        <dbReference type="Proteomes" id="UP000031668"/>
    </source>
</evidence>
<name>A0A0C2I6J5_THEKT</name>
<dbReference type="AlphaFoldDB" id="A0A0C2I6J5"/>
<keyword evidence="2" id="KW-1185">Reference proteome</keyword>
<protein>
    <submittedName>
        <fullName evidence="1">Uncharacterized protein</fullName>
    </submittedName>
</protein>
<gene>
    <name evidence="1" type="ORF">RF11_10887</name>
</gene>
<sequence>MKPRVSVIGRIHTSLRNMGSLDEKMVQTKEEDWQIFTKPHFSEPNASDQMMQKHYHLILSLSLLNSENSAHFTLCIPQLPDISCGTVVGVLQPGQEFSFKISNYTHEVCF</sequence>
<dbReference type="Proteomes" id="UP000031668">
    <property type="component" value="Unassembled WGS sequence"/>
</dbReference>
<reference evidence="1 2" key="1">
    <citation type="journal article" date="2014" name="Genome Biol. Evol.">
        <title>The genome of the myxosporean Thelohanellus kitauei shows adaptations to nutrient acquisition within its fish host.</title>
        <authorList>
            <person name="Yang Y."/>
            <person name="Xiong J."/>
            <person name="Zhou Z."/>
            <person name="Huo F."/>
            <person name="Miao W."/>
            <person name="Ran C."/>
            <person name="Liu Y."/>
            <person name="Zhang J."/>
            <person name="Feng J."/>
            <person name="Wang M."/>
            <person name="Wang M."/>
            <person name="Wang L."/>
            <person name="Yao B."/>
        </authorList>
    </citation>
    <scope>NUCLEOTIDE SEQUENCE [LARGE SCALE GENOMIC DNA]</scope>
    <source>
        <strain evidence="1">Wuqing</strain>
    </source>
</reference>
<dbReference type="EMBL" id="JWZT01005421">
    <property type="protein sequence ID" value="KII60818.1"/>
    <property type="molecule type" value="Genomic_DNA"/>
</dbReference>
<proteinExistence type="predicted"/>
<organism evidence="1 2">
    <name type="scientific">Thelohanellus kitauei</name>
    <name type="common">Myxosporean</name>
    <dbReference type="NCBI Taxonomy" id="669202"/>
    <lineage>
        <taxon>Eukaryota</taxon>
        <taxon>Metazoa</taxon>
        <taxon>Cnidaria</taxon>
        <taxon>Myxozoa</taxon>
        <taxon>Myxosporea</taxon>
        <taxon>Bivalvulida</taxon>
        <taxon>Platysporina</taxon>
        <taxon>Myxobolidae</taxon>
        <taxon>Thelohanellus</taxon>
    </lineage>
</organism>
<accession>A0A0C2I6J5</accession>